<protein>
    <submittedName>
        <fullName evidence="3">Uncharacterized protein</fullName>
    </submittedName>
</protein>
<reference evidence="3" key="1">
    <citation type="journal article" date="2020" name="mSystems">
        <title>Genome- and Community-Level Interaction Insights into Carbon Utilization and Element Cycling Functions of Hydrothermarchaeota in Hydrothermal Sediment.</title>
        <authorList>
            <person name="Zhou Z."/>
            <person name="Liu Y."/>
            <person name="Xu W."/>
            <person name="Pan J."/>
            <person name="Luo Z.H."/>
            <person name="Li M."/>
        </authorList>
    </citation>
    <scope>NUCLEOTIDE SEQUENCE [LARGE SCALE GENOMIC DNA]</scope>
    <source>
        <strain evidence="3">SpSt-1071</strain>
    </source>
</reference>
<feature type="coiled-coil region" evidence="1">
    <location>
        <begin position="114"/>
        <end position="152"/>
    </location>
</feature>
<keyword evidence="2" id="KW-1133">Transmembrane helix</keyword>
<accession>A0A7C5VJA1</accession>
<sequence length="232" mass="25292">MERNLEAHYLTTADVGRRLGIQGGAVRHYGKLLRERGYPFAQGENEEWLWPPEVVEVARAAHALAKGVKGLTFEGALDLMEYAGRIALKTRPGTTLPEVMERIRGLPQALEKASGQLEDTAAKVERRVQEAVRRLEASVNSQEQRLQRAAQSFTEGVVEVLAEARQEASTLGMGWWVGPVLVVIQGVVLSALVGLSFLGERVDLGSPWVRLGLLVGPLSLALLGYWMGKGGS</sequence>
<feature type="transmembrane region" description="Helical" evidence="2">
    <location>
        <begin position="208"/>
        <end position="228"/>
    </location>
</feature>
<organism evidence="3">
    <name type="scientific">Thermus caliditerrae</name>
    <dbReference type="NCBI Taxonomy" id="1330700"/>
    <lineage>
        <taxon>Bacteria</taxon>
        <taxon>Thermotogati</taxon>
        <taxon>Deinococcota</taxon>
        <taxon>Deinococci</taxon>
        <taxon>Thermales</taxon>
        <taxon>Thermaceae</taxon>
        <taxon>Thermus</taxon>
    </lineage>
</organism>
<dbReference type="AlphaFoldDB" id="A0A7C5VJA1"/>
<dbReference type="EMBL" id="DRXE01000144">
    <property type="protein sequence ID" value="HHM67814.1"/>
    <property type="molecule type" value="Genomic_DNA"/>
</dbReference>
<proteinExistence type="predicted"/>
<keyword evidence="2" id="KW-0812">Transmembrane</keyword>
<feature type="transmembrane region" description="Helical" evidence="2">
    <location>
        <begin position="175"/>
        <end position="196"/>
    </location>
</feature>
<evidence type="ECO:0000313" key="3">
    <source>
        <dbReference type="EMBL" id="HHM67814.1"/>
    </source>
</evidence>
<evidence type="ECO:0000256" key="1">
    <source>
        <dbReference type="SAM" id="Coils"/>
    </source>
</evidence>
<name>A0A7C5VJA1_9DEIN</name>
<evidence type="ECO:0000256" key="2">
    <source>
        <dbReference type="SAM" id="Phobius"/>
    </source>
</evidence>
<keyword evidence="1" id="KW-0175">Coiled coil</keyword>
<gene>
    <name evidence="3" type="ORF">ENM28_03710</name>
</gene>
<keyword evidence="2" id="KW-0472">Membrane</keyword>
<comment type="caution">
    <text evidence="3">The sequence shown here is derived from an EMBL/GenBank/DDBJ whole genome shotgun (WGS) entry which is preliminary data.</text>
</comment>